<dbReference type="EMBL" id="CAAALY010040881">
    <property type="protein sequence ID" value="VEL19280.1"/>
    <property type="molecule type" value="Genomic_DNA"/>
</dbReference>
<keyword evidence="3" id="KW-1185">Reference proteome</keyword>
<dbReference type="AlphaFoldDB" id="A0A3S5CGI2"/>
<proteinExistence type="predicted"/>
<protein>
    <submittedName>
        <fullName evidence="2">Uncharacterized protein</fullName>
    </submittedName>
</protein>
<gene>
    <name evidence="2" type="ORF">PXEA_LOCUS12720</name>
</gene>
<feature type="region of interest" description="Disordered" evidence="1">
    <location>
        <begin position="107"/>
        <end position="127"/>
    </location>
</feature>
<organism evidence="2 3">
    <name type="scientific">Protopolystoma xenopodis</name>
    <dbReference type="NCBI Taxonomy" id="117903"/>
    <lineage>
        <taxon>Eukaryota</taxon>
        <taxon>Metazoa</taxon>
        <taxon>Spiralia</taxon>
        <taxon>Lophotrochozoa</taxon>
        <taxon>Platyhelminthes</taxon>
        <taxon>Monogenea</taxon>
        <taxon>Polyopisthocotylea</taxon>
        <taxon>Polystomatidea</taxon>
        <taxon>Polystomatidae</taxon>
        <taxon>Protopolystoma</taxon>
    </lineage>
</organism>
<name>A0A3S5CGI2_9PLAT</name>
<sequence length="195" mass="18840">MSGMASSNQVPALASSLPSSASSLTGTSAASSALISSVGIGTSKLDDLISGNGMHSFLLPPPPLLPGIHVAGLLSTTTAMSTLASTSPGLVSSCALATHLALASSTSSSASGSSQTSQPANNEMFPSHGPIGTSSVTFVTSASASPSSASSLASLVASSSLAALVDTGCLPASCLTTPGSLVCQPMASGRQQRSR</sequence>
<feature type="compositionally biased region" description="Low complexity" evidence="1">
    <location>
        <begin position="107"/>
        <end position="117"/>
    </location>
</feature>
<evidence type="ECO:0000313" key="2">
    <source>
        <dbReference type="EMBL" id="VEL19280.1"/>
    </source>
</evidence>
<accession>A0A3S5CGI2</accession>
<dbReference type="Proteomes" id="UP000784294">
    <property type="component" value="Unassembled WGS sequence"/>
</dbReference>
<comment type="caution">
    <text evidence="2">The sequence shown here is derived from an EMBL/GenBank/DDBJ whole genome shotgun (WGS) entry which is preliminary data.</text>
</comment>
<reference evidence="2" key="1">
    <citation type="submission" date="2018-11" db="EMBL/GenBank/DDBJ databases">
        <authorList>
            <consortium name="Pathogen Informatics"/>
        </authorList>
    </citation>
    <scope>NUCLEOTIDE SEQUENCE</scope>
</reference>
<evidence type="ECO:0000256" key="1">
    <source>
        <dbReference type="SAM" id="MobiDB-lite"/>
    </source>
</evidence>
<evidence type="ECO:0000313" key="3">
    <source>
        <dbReference type="Proteomes" id="UP000784294"/>
    </source>
</evidence>